<proteinExistence type="predicted"/>
<dbReference type="EMBL" id="KB932204">
    <property type="protein sequence ID" value="KCV70610.1"/>
    <property type="molecule type" value="Genomic_DNA"/>
</dbReference>
<evidence type="ECO:0000313" key="1">
    <source>
        <dbReference type="EMBL" id="KCV70610.1"/>
    </source>
</evidence>
<gene>
    <name evidence="1" type="ORF">H696_02967</name>
</gene>
<accession>A0A058Z8N2</accession>
<evidence type="ECO:0000313" key="2">
    <source>
        <dbReference type="Proteomes" id="UP000030693"/>
    </source>
</evidence>
<protein>
    <submittedName>
        <fullName evidence="1">Uncharacterized protein</fullName>
    </submittedName>
</protein>
<name>A0A058Z8N2_FONAL</name>
<dbReference type="AlphaFoldDB" id="A0A058Z8N2"/>
<organism evidence="1">
    <name type="scientific">Fonticula alba</name>
    <name type="common">Slime mold</name>
    <dbReference type="NCBI Taxonomy" id="691883"/>
    <lineage>
        <taxon>Eukaryota</taxon>
        <taxon>Rotosphaerida</taxon>
        <taxon>Fonticulaceae</taxon>
        <taxon>Fonticula</taxon>
    </lineage>
</organism>
<dbReference type="RefSeq" id="XP_009495126.1">
    <property type="nucleotide sequence ID" value="XM_009496851.1"/>
</dbReference>
<reference evidence="1" key="1">
    <citation type="submission" date="2013-04" db="EMBL/GenBank/DDBJ databases">
        <title>The Genome Sequence of Fonticula alba ATCC 38817.</title>
        <authorList>
            <consortium name="The Broad Institute Genomics Platform"/>
            <person name="Russ C."/>
            <person name="Cuomo C."/>
            <person name="Burger G."/>
            <person name="Gray M.W."/>
            <person name="Holland P.W.H."/>
            <person name="King N."/>
            <person name="Lang F.B.F."/>
            <person name="Roger A.J."/>
            <person name="Ruiz-Trillo I."/>
            <person name="Brown M."/>
            <person name="Walker B."/>
            <person name="Young S."/>
            <person name="Zeng Q."/>
            <person name="Gargeya S."/>
            <person name="Fitzgerald M."/>
            <person name="Haas B."/>
            <person name="Abouelleil A."/>
            <person name="Allen A.W."/>
            <person name="Alvarado L."/>
            <person name="Arachchi H.M."/>
            <person name="Berlin A.M."/>
            <person name="Chapman S.B."/>
            <person name="Gainer-Dewar J."/>
            <person name="Goldberg J."/>
            <person name="Griggs A."/>
            <person name="Gujja S."/>
            <person name="Hansen M."/>
            <person name="Howarth C."/>
            <person name="Imamovic A."/>
            <person name="Ireland A."/>
            <person name="Larimer J."/>
            <person name="McCowan C."/>
            <person name="Murphy C."/>
            <person name="Pearson M."/>
            <person name="Poon T.W."/>
            <person name="Priest M."/>
            <person name="Roberts A."/>
            <person name="Saif S."/>
            <person name="Shea T."/>
            <person name="Sisk P."/>
            <person name="Sykes S."/>
            <person name="Wortman J."/>
            <person name="Nusbaum C."/>
            <person name="Birren B."/>
        </authorList>
    </citation>
    <scope>NUCLEOTIDE SEQUENCE [LARGE SCALE GENOMIC DNA]</scope>
    <source>
        <strain evidence="1">ATCC 38817</strain>
    </source>
</reference>
<sequence>MLFRIATRTAPALRALEAAAASAARPASMVAFFSTVTRTRPGDRLIVPNEPSDGNPAPLFPRPDSSALLANLKENAAPLPEGSTPAETFMAKIQERTLLGQAPAQSDLLNLARAIDSDADLALFDEAIHSFRVRHQTINIQTGGALAKALIRINQPLLMFKYFKNPSKYTLYPSFQDLQGLLYRLAIDCRADPSLLPRCFEAFRMMRRQYTPNVTTFSLLIRACLNANTNDSTIYAAEVFFYPSNLPCLKPVGENLDVLLPIIVTRLMAIQDVEPKAAPLLARLRICTVQFAQFHNRGDPRGAFIPESLLKIFKITLDEIQA</sequence>
<dbReference type="GeneID" id="20527692"/>
<dbReference type="Proteomes" id="UP000030693">
    <property type="component" value="Unassembled WGS sequence"/>
</dbReference>
<keyword evidence="2" id="KW-1185">Reference proteome</keyword>